<name>R7ST61_DICSQ</name>
<dbReference type="EMBL" id="JH719427">
    <property type="protein sequence ID" value="EJF59123.1"/>
    <property type="molecule type" value="Genomic_DNA"/>
</dbReference>
<dbReference type="HOGENOM" id="CLU_052996_0_0_1"/>
<protein>
    <submittedName>
        <fullName evidence="2">Uncharacterized protein</fullName>
    </submittedName>
</protein>
<evidence type="ECO:0000256" key="1">
    <source>
        <dbReference type="SAM" id="MobiDB-lite"/>
    </source>
</evidence>
<reference evidence="2 3" key="1">
    <citation type="journal article" date="2012" name="Science">
        <title>The Paleozoic origin of enzymatic lignin decomposition reconstructed from 31 fungal genomes.</title>
        <authorList>
            <person name="Floudas D."/>
            <person name="Binder M."/>
            <person name="Riley R."/>
            <person name="Barry K."/>
            <person name="Blanchette R.A."/>
            <person name="Henrissat B."/>
            <person name="Martinez A.T."/>
            <person name="Otillar R."/>
            <person name="Spatafora J.W."/>
            <person name="Yadav J.S."/>
            <person name="Aerts A."/>
            <person name="Benoit I."/>
            <person name="Boyd A."/>
            <person name="Carlson A."/>
            <person name="Copeland A."/>
            <person name="Coutinho P.M."/>
            <person name="de Vries R.P."/>
            <person name="Ferreira P."/>
            <person name="Findley K."/>
            <person name="Foster B."/>
            <person name="Gaskell J."/>
            <person name="Glotzer D."/>
            <person name="Gorecki P."/>
            <person name="Heitman J."/>
            <person name="Hesse C."/>
            <person name="Hori C."/>
            <person name="Igarashi K."/>
            <person name="Jurgens J.A."/>
            <person name="Kallen N."/>
            <person name="Kersten P."/>
            <person name="Kohler A."/>
            <person name="Kuees U."/>
            <person name="Kumar T.K.A."/>
            <person name="Kuo A."/>
            <person name="LaButti K."/>
            <person name="Larrondo L.F."/>
            <person name="Lindquist E."/>
            <person name="Ling A."/>
            <person name="Lombard V."/>
            <person name="Lucas S."/>
            <person name="Lundell T."/>
            <person name="Martin R."/>
            <person name="McLaughlin D.J."/>
            <person name="Morgenstern I."/>
            <person name="Morin E."/>
            <person name="Murat C."/>
            <person name="Nagy L.G."/>
            <person name="Nolan M."/>
            <person name="Ohm R.A."/>
            <person name="Patyshakuliyeva A."/>
            <person name="Rokas A."/>
            <person name="Ruiz-Duenas F.J."/>
            <person name="Sabat G."/>
            <person name="Salamov A."/>
            <person name="Samejima M."/>
            <person name="Schmutz J."/>
            <person name="Slot J.C."/>
            <person name="St John F."/>
            <person name="Stenlid J."/>
            <person name="Sun H."/>
            <person name="Sun S."/>
            <person name="Syed K."/>
            <person name="Tsang A."/>
            <person name="Wiebenga A."/>
            <person name="Young D."/>
            <person name="Pisabarro A."/>
            <person name="Eastwood D.C."/>
            <person name="Martin F."/>
            <person name="Cullen D."/>
            <person name="Grigoriev I.V."/>
            <person name="Hibbett D.S."/>
        </authorList>
    </citation>
    <scope>NUCLEOTIDE SEQUENCE [LARGE SCALE GENOMIC DNA]</scope>
    <source>
        <strain evidence="2 3">LYAD-421 SS1</strain>
    </source>
</reference>
<dbReference type="Proteomes" id="UP000053319">
    <property type="component" value="Unassembled WGS sequence"/>
</dbReference>
<gene>
    <name evidence="2" type="ORF">DICSQDRAFT_172271</name>
</gene>
<feature type="compositionally biased region" description="Polar residues" evidence="1">
    <location>
        <begin position="48"/>
        <end position="63"/>
    </location>
</feature>
<feature type="compositionally biased region" description="Low complexity" evidence="1">
    <location>
        <begin position="74"/>
        <end position="85"/>
    </location>
</feature>
<accession>R7ST61</accession>
<proteinExistence type="predicted"/>
<sequence length="426" mass="48293">MSLNNTADSDLPTQPLVIPIYAPQEPASAIGRWLSDMIHMGQVDFRQHSSLNPDEGGSQTMVGNRNRPPRTPQTTSDADTTTSTDMEPTVSDSSEDMSYLSDFARDGLQDDYKGIVVGVVTLRRTHGRDHTTVNYVDDEVVIYNHNRTPEEHRAYNLLDEAYRRATYQEGLLLDRPVAPTPQRQATIEHIRQQTLDRIGRTHARAVLHSPVWNEYCLSVGSWAPNQASLEFTILDELEHWVLRDDGYDGYDADDELPSLVNTEQESSAGNPSSPEPLDIFSFLTRIRDNASALYDITNHHSTLTPISEQAHIQVLIEQVQQVVNTLHNLQRLVSPPLPPIPVSHDPEERHRSSYFAARIREQAENLHNIQSLLDPDFAEHCRRLHLLIGARELYESHRRIIRNGYESPDASSDSDYSATLRNFHLD</sequence>
<dbReference type="GeneID" id="18839524"/>
<dbReference type="KEGG" id="dsq:DICSQDRAFT_172271"/>
<evidence type="ECO:0000313" key="3">
    <source>
        <dbReference type="Proteomes" id="UP000053319"/>
    </source>
</evidence>
<feature type="region of interest" description="Disordered" evidence="1">
    <location>
        <begin position="47"/>
        <end position="97"/>
    </location>
</feature>
<dbReference type="RefSeq" id="XP_007368068.1">
    <property type="nucleotide sequence ID" value="XM_007368006.1"/>
</dbReference>
<dbReference type="AlphaFoldDB" id="R7ST61"/>
<organism evidence="2 3">
    <name type="scientific">Dichomitus squalens (strain LYAD-421)</name>
    <name type="common">Western red white-rot fungus</name>
    <dbReference type="NCBI Taxonomy" id="732165"/>
    <lineage>
        <taxon>Eukaryota</taxon>
        <taxon>Fungi</taxon>
        <taxon>Dikarya</taxon>
        <taxon>Basidiomycota</taxon>
        <taxon>Agaricomycotina</taxon>
        <taxon>Agaricomycetes</taxon>
        <taxon>Polyporales</taxon>
        <taxon>Polyporaceae</taxon>
        <taxon>Dichomitus</taxon>
    </lineage>
</organism>
<evidence type="ECO:0000313" key="2">
    <source>
        <dbReference type="EMBL" id="EJF59123.1"/>
    </source>
</evidence>